<dbReference type="NCBIfam" id="TIGR02532">
    <property type="entry name" value="IV_pilin_GFxxxE"/>
    <property type="match status" value="1"/>
</dbReference>
<evidence type="ECO:0000256" key="4">
    <source>
        <dbReference type="ARBA" id="ARBA00022481"/>
    </source>
</evidence>
<dbReference type="PROSITE" id="PS00409">
    <property type="entry name" value="PROKAR_NTER_METHYL"/>
    <property type="match status" value="1"/>
</dbReference>
<dbReference type="RefSeq" id="WP_371839653.1">
    <property type="nucleotide sequence ID" value="NZ_JBGMEK010000031.1"/>
</dbReference>
<evidence type="ECO:0000256" key="9">
    <source>
        <dbReference type="ARBA" id="ARBA00030775"/>
    </source>
</evidence>
<keyword evidence="7 10" id="KW-1133">Transmembrane helix</keyword>
<evidence type="ECO:0000256" key="3">
    <source>
        <dbReference type="ARBA" id="ARBA00022475"/>
    </source>
</evidence>
<evidence type="ECO:0000256" key="2">
    <source>
        <dbReference type="ARBA" id="ARBA00021549"/>
    </source>
</evidence>
<name>A0ABV4P166_9GAMM</name>
<keyword evidence="3" id="KW-1003">Cell membrane</keyword>
<accession>A0ABV4P166</accession>
<proteinExistence type="predicted"/>
<comment type="caution">
    <text evidence="11">The sequence shown here is derived from an EMBL/GenBank/DDBJ whole genome shotgun (WGS) entry which is preliminary data.</text>
</comment>
<dbReference type="PRINTS" id="PR00885">
    <property type="entry name" value="BCTERIALGSPH"/>
</dbReference>
<dbReference type="InterPro" id="IPR002416">
    <property type="entry name" value="T2SS_protein-GspH"/>
</dbReference>
<evidence type="ECO:0000256" key="1">
    <source>
        <dbReference type="ARBA" id="ARBA00004377"/>
    </source>
</evidence>
<keyword evidence="6 10" id="KW-0812">Transmembrane</keyword>
<feature type="transmembrane region" description="Helical" evidence="10">
    <location>
        <begin position="21"/>
        <end position="40"/>
    </location>
</feature>
<protein>
    <recommendedName>
        <fullName evidence="2">Type II secretion system protein H</fullName>
    </recommendedName>
    <alternativeName>
        <fullName evidence="9">General secretion pathway protein H</fullName>
    </alternativeName>
</protein>
<evidence type="ECO:0000256" key="10">
    <source>
        <dbReference type="SAM" id="Phobius"/>
    </source>
</evidence>
<evidence type="ECO:0000256" key="7">
    <source>
        <dbReference type="ARBA" id="ARBA00022989"/>
    </source>
</evidence>
<gene>
    <name evidence="11" type="primary">gspH</name>
    <name evidence="11" type="ORF">ACCI49_14060</name>
</gene>
<evidence type="ECO:0000313" key="12">
    <source>
        <dbReference type="Proteomes" id="UP001569428"/>
    </source>
</evidence>
<keyword evidence="12" id="KW-1185">Reference proteome</keyword>
<dbReference type="InterPro" id="IPR049875">
    <property type="entry name" value="TypeII_GspH"/>
</dbReference>
<dbReference type="Pfam" id="PF07963">
    <property type="entry name" value="N_methyl"/>
    <property type="match status" value="1"/>
</dbReference>
<keyword evidence="4" id="KW-0488">Methylation</keyword>
<evidence type="ECO:0000313" key="11">
    <source>
        <dbReference type="EMBL" id="MFA0812039.1"/>
    </source>
</evidence>
<dbReference type="SUPFAM" id="SSF54523">
    <property type="entry name" value="Pili subunits"/>
    <property type="match status" value="1"/>
</dbReference>
<organism evidence="11 12">
    <name type="scientific">Microbulbifer epialgicus</name>
    <dbReference type="NCBI Taxonomy" id="393907"/>
    <lineage>
        <taxon>Bacteria</taxon>
        <taxon>Pseudomonadati</taxon>
        <taxon>Pseudomonadota</taxon>
        <taxon>Gammaproteobacteria</taxon>
        <taxon>Cellvibrionales</taxon>
        <taxon>Microbulbiferaceae</taxon>
        <taxon>Microbulbifer</taxon>
    </lineage>
</organism>
<dbReference type="InterPro" id="IPR045584">
    <property type="entry name" value="Pilin-like"/>
</dbReference>
<dbReference type="EMBL" id="JBGMEK010000031">
    <property type="protein sequence ID" value="MFA0812039.1"/>
    <property type="molecule type" value="Genomic_DNA"/>
</dbReference>
<comment type="subcellular location">
    <subcellularLocation>
        <location evidence="1">Cell inner membrane</location>
        <topology evidence="1">Single-pass membrane protein</topology>
    </subcellularLocation>
</comment>
<evidence type="ECO:0000256" key="8">
    <source>
        <dbReference type="ARBA" id="ARBA00023136"/>
    </source>
</evidence>
<sequence length="196" mass="21719">MYRRLTQKRLTRNRGFTLVEILVVIVIIATLAGMAIMSLGSSGARVWEGEVQRLSALLQLVADRALIDKAHYGVVLEPESYTVVRFDPTTLTWQEPDAAAVGNRGQRFAAHEFPPNVRLEVIAEAELPSTESTEFAEEENSIEESAKPQFVALSSGEVLPVELAVYLVEDGDFARGATISYNSLYGLQLEWQADEF</sequence>
<reference evidence="11 12" key="1">
    <citation type="submission" date="2024-08" db="EMBL/GenBank/DDBJ databases">
        <authorList>
            <person name="Ishaq N."/>
        </authorList>
    </citation>
    <scope>NUCLEOTIDE SEQUENCE [LARGE SCALE GENOMIC DNA]</scope>
    <source>
        <strain evidence="11 12">DSM 18651</strain>
    </source>
</reference>
<dbReference type="Gene3D" id="3.55.40.10">
    <property type="entry name" value="minor pseudopilin epsh domain"/>
    <property type="match status" value="1"/>
</dbReference>
<keyword evidence="5" id="KW-0997">Cell inner membrane</keyword>
<evidence type="ECO:0000256" key="5">
    <source>
        <dbReference type="ARBA" id="ARBA00022519"/>
    </source>
</evidence>
<keyword evidence="8 10" id="KW-0472">Membrane</keyword>
<dbReference type="NCBIfam" id="TIGR01708">
    <property type="entry name" value="typeII_sec_gspH"/>
    <property type="match status" value="1"/>
</dbReference>
<evidence type="ECO:0000256" key="6">
    <source>
        <dbReference type="ARBA" id="ARBA00022692"/>
    </source>
</evidence>
<dbReference type="Proteomes" id="UP001569428">
    <property type="component" value="Unassembled WGS sequence"/>
</dbReference>
<dbReference type="InterPro" id="IPR012902">
    <property type="entry name" value="N_methyl_site"/>
</dbReference>